<dbReference type="RefSeq" id="WP_025066618.1">
    <property type="nucleotide sequence ID" value="NZ_CP013195.1"/>
</dbReference>
<evidence type="ECO:0000256" key="1">
    <source>
        <dbReference type="SAM" id="MobiDB-lite"/>
    </source>
</evidence>
<gene>
    <name evidence="2" type="ORF">AS203_08935</name>
</gene>
<evidence type="ECO:0000313" key="2">
    <source>
        <dbReference type="EMBL" id="ALO49193.1"/>
    </source>
</evidence>
<dbReference type="EMBL" id="CP013195">
    <property type="protein sequence ID" value="ALO49193.1"/>
    <property type="molecule type" value="Genomic_DNA"/>
</dbReference>
<dbReference type="KEGG" id="peo:AS203_08935"/>
<organism evidence="2 3">
    <name type="scientific">Hoylesella enoeca</name>
    <dbReference type="NCBI Taxonomy" id="76123"/>
    <lineage>
        <taxon>Bacteria</taxon>
        <taxon>Pseudomonadati</taxon>
        <taxon>Bacteroidota</taxon>
        <taxon>Bacteroidia</taxon>
        <taxon>Bacteroidales</taxon>
        <taxon>Prevotellaceae</taxon>
        <taxon>Hoylesella</taxon>
    </lineage>
</organism>
<reference evidence="3" key="1">
    <citation type="submission" date="2015-11" db="EMBL/GenBank/DDBJ databases">
        <authorList>
            <person name="Holder M.E."/>
            <person name="Ajami N.J."/>
            <person name="Petrosino J.F."/>
        </authorList>
    </citation>
    <scope>NUCLEOTIDE SEQUENCE [LARGE SCALE GENOMIC DNA]</scope>
    <source>
        <strain evidence="3">F0113</strain>
    </source>
</reference>
<accession>A0A0S2KLM1</accession>
<protein>
    <submittedName>
        <fullName evidence="2">Uncharacterized protein</fullName>
    </submittedName>
</protein>
<proteinExistence type="predicted"/>
<evidence type="ECO:0000313" key="3">
    <source>
        <dbReference type="Proteomes" id="UP000056252"/>
    </source>
</evidence>
<dbReference type="AlphaFoldDB" id="A0A0S2KLM1"/>
<feature type="region of interest" description="Disordered" evidence="1">
    <location>
        <begin position="32"/>
        <end position="59"/>
    </location>
</feature>
<name>A0A0S2KLM1_9BACT</name>
<sequence>MKKNQVELKRYLAPKYEVIRLDNESALLLGSEIKPTPGVGNPPIEVGDNDEDEEELEFD</sequence>
<keyword evidence="3" id="KW-1185">Reference proteome</keyword>
<dbReference type="Proteomes" id="UP000056252">
    <property type="component" value="Chromosome"/>
</dbReference>
<feature type="compositionally biased region" description="Acidic residues" evidence="1">
    <location>
        <begin position="47"/>
        <end position="59"/>
    </location>
</feature>